<proteinExistence type="predicted"/>
<keyword evidence="2" id="KW-1185">Reference proteome</keyword>
<protein>
    <recommendedName>
        <fullName evidence="3">WYL domain-containing protein</fullName>
    </recommendedName>
</protein>
<dbReference type="EMBL" id="BAABDI010000007">
    <property type="protein sequence ID" value="GAA3969892.1"/>
    <property type="molecule type" value="Genomic_DNA"/>
</dbReference>
<evidence type="ECO:0008006" key="3">
    <source>
        <dbReference type="Google" id="ProtNLM"/>
    </source>
</evidence>
<dbReference type="Proteomes" id="UP001501556">
    <property type="component" value="Unassembled WGS sequence"/>
</dbReference>
<comment type="caution">
    <text evidence="1">The sequence shown here is derived from an EMBL/GenBank/DDBJ whole genome shotgun (WGS) entry which is preliminary data.</text>
</comment>
<evidence type="ECO:0000313" key="1">
    <source>
        <dbReference type="EMBL" id="GAA3969892.1"/>
    </source>
</evidence>
<organism evidence="1 2">
    <name type="scientific">Hymenobacter antarcticus</name>
    <dbReference type="NCBI Taxonomy" id="486270"/>
    <lineage>
        <taxon>Bacteria</taxon>
        <taxon>Pseudomonadati</taxon>
        <taxon>Bacteroidota</taxon>
        <taxon>Cytophagia</taxon>
        <taxon>Cytophagales</taxon>
        <taxon>Hymenobacteraceae</taxon>
        <taxon>Hymenobacter</taxon>
    </lineage>
</organism>
<name>A0ABP7PTI6_9BACT</name>
<gene>
    <name evidence="1" type="ORF">GCM10022407_14750</name>
</gene>
<sequence>MAQPLHAAQVAARFKPLEPEKVELLLATLATLSLVRQLPEGTYVALPIFFQLPTTEIYMPAPASRDYSQWILSGRSIPLKKGAFLLAVFEDFVADKLTVAQLHEVFRPVEELPASLGNRTVFKLSYEVTDEVRFNRQPIRTAGGQLVRVSTQWSWANFPYVLRAVHQAFGIRLQGCRLTDQMRASMRRADAAYEEVDC</sequence>
<dbReference type="RefSeq" id="WP_345122617.1">
    <property type="nucleotide sequence ID" value="NZ_BAABDI010000007.1"/>
</dbReference>
<reference evidence="2" key="1">
    <citation type="journal article" date="2019" name="Int. J. Syst. Evol. Microbiol.">
        <title>The Global Catalogue of Microorganisms (GCM) 10K type strain sequencing project: providing services to taxonomists for standard genome sequencing and annotation.</title>
        <authorList>
            <consortium name="The Broad Institute Genomics Platform"/>
            <consortium name="The Broad Institute Genome Sequencing Center for Infectious Disease"/>
            <person name="Wu L."/>
            <person name="Ma J."/>
        </authorList>
    </citation>
    <scope>NUCLEOTIDE SEQUENCE [LARGE SCALE GENOMIC DNA]</scope>
    <source>
        <strain evidence="2">JCM 17217</strain>
    </source>
</reference>
<evidence type="ECO:0000313" key="2">
    <source>
        <dbReference type="Proteomes" id="UP001501556"/>
    </source>
</evidence>
<accession>A0ABP7PTI6</accession>